<dbReference type="AlphaFoldDB" id="A0A5E4AX47"/>
<organism evidence="3 4">
    <name type="scientific">Marmota monax</name>
    <name type="common">Woodchuck</name>
    <dbReference type="NCBI Taxonomy" id="9995"/>
    <lineage>
        <taxon>Eukaryota</taxon>
        <taxon>Metazoa</taxon>
        <taxon>Chordata</taxon>
        <taxon>Craniata</taxon>
        <taxon>Vertebrata</taxon>
        <taxon>Euteleostomi</taxon>
        <taxon>Mammalia</taxon>
        <taxon>Eutheria</taxon>
        <taxon>Euarchontoglires</taxon>
        <taxon>Glires</taxon>
        <taxon>Rodentia</taxon>
        <taxon>Sciuromorpha</taxon>
        <taxon>Sciuridae</taxon>
        <taxon>Xerinae</taxon>
        <taxon>Marmotini</taxon>
        <taxon>Marmota</taxon>
    </lineage>
</organism>
<protein>
    <submittedName>
        <fullName evidence="3">Uncharacterized protein</fullName>
    </submittedName>
</protein>
<keyword evidence="4" id="KW-1185">Reference proteome</keyword>
<reference evidence="3" key="1">
    <citation type="submission" date="2019-04" db="EMBL/GenBank/DDBJ databases">
        <authorList>
            <person name="Alioto T."/>
            <person name="Alioto T."/>
        </authorList>
    </citation>
    <scope>NUCLEOTIDE SEQUENCE [LARGE SCALE GENOMIC DNA]</scope>
</reference>
<accession>A0A5E4AX47</accession>
<gene>
    <name evidence="3" type="ORF">MONAX_5E037168</name>
</gene>
<proteinExistence type="predicted"/>
<name>A0A5E4AX47_MARMO</name>
<feature type="transmembrane region" description="Helical" evidence="2">
    <location>
        <begin position="32"/>
        <end position="52"/>
    </location>
</feature>
<dbReference type="EMBL" id="CABDUW010000171">
    <property type="protein sequence ID" value="VTJ61341.1"/>
    <property type="molecule type" value="Genomic_DNA"/>
</dbReference>
<dbReference type="Proteomes" id="UP000335636">
    <property type="component" value="Unassembled WGS sequence"/>
</dbReference>
<evidence type="ECO:0000256" key="2">
    <source>
        <dbReference type="SAM" id="Phobius"/>
    </source>
</evidence>
<evidence type="ECO:0000313" key="3">
    <source>
        <dbReference type="EMBL" id="VTJ61341.1"/>
    </source>
</evidence>
<keyword evidence="2" id="KW-1133">Transmembrane helix</keyword>
<comment type="caution">
    <text evidence="3">The sequence shown here is derived from an EMBL/GenBank/DDBJ whole genome shotgun (WGS) entry which is preliminary data.</text>
</comment>
<feature type="region of interest" description="Disordered" evidence="1">
    <location>
        <begin position="65"/>
        <end position="92"/>
    </location>
</feature>
<keyword evidence="2" id="KW-0472">Membrane</keyword>
<evidence type="ECO:0000313" key="4">
    <source>
        <dbReference type="Proteomes" id="UP000335636"/>
    </source>
</evidence>
<sequence>MFATDVPALFSAGVSRNKSYAALRGLSDWAGFPVQLCLALGAVGTSALGLAWRSAPATARLRPLVSPGKRSAGSARDHCPERASTLGGAEEAWSRERTRGLCSAPIMCFRSRC</sequence>
<keyword evidence="2" id="KW-0812">Transmembrane</keyword>
<evidence type="ECO:0000256" key="1">
    <source>
        <dbReference type="SAM" id="MobiDB-lite"/>
    </source>
</evidence>